<protein>
    <submittedName>
        <fullName evidence="1">Putative glutamine amidotransferase</fullName>
    </submittedName>
</protein>
<evidence type="ECO:0000313" key="1">
    <source>
        <dbReference type="EMBL" id="MBB6450417.1"/>
    </source>
</evidence>
<accession>A0A841PNK3</accession>
<comment type="caution">
    <text evidence="1">The sequence shown here is derived from an EMBL/GenBank/DDBJ whole genome shotgun (WGS) entry which is preliminary data.</text>
</comment>
<dbReference type="GO" id="GO:0033969">
    <property type="term" value="F:gamma-glutamyl-gamma-aminobutyrate hydrolase activity"/>
    <property type="evidence" value="ECO:0007669"/>
    <property type="project" value="TreeGrafter"/>
</dbReference>
<dbReference type="RefSeq" id="WP_184404469.1">
    <property type="nucleotide sequence ID" value="NZ_JACHHJ010000003.1"/>
</dbReference>
<evidence type="ECO:0000313" key="2">
    <source>
        <dbReference type="Proteomes" id="UP000568839"/>
    </source>
</evidence>
<dbReference type="GO" id="GO:0006598">
    <property type="term" value="P:polyamine catabolic process"/>
    <property type="evidence" value="ECO:0007669"/>
    <property type="project" value="TreeGrafter"/>
</dbReference>
<name>A0A841PNK3_9BACL</name>
<dbReference type="Proteomes" id="UP000568839">
    <property type="component" value="Unassembled WGS sequence"/>
</dbReference>
<keyword evidence="2" id="KW-1185">Reference proteome</keyword>
<gene>
    <name evidence="1" type="ORF">HNR44_002400</name>
</gene>
<dbReference type="InterPro" id="IPR011697">
    <property type="entry name" value="Peptidase_C26"/>
</dbReference>
<dbReference type="AlphaFoldDB" id="A0A841PNK3"/>
<dbReference type="EMBL" id="JACHHJ010000003">
    <property type="protein sequence ID" value="MBB6450417.1"/>
    <property type="molecule type" value="Genomic_DNA"/>
</dbReference>
<dbReference type="Gene3D" id="3.40.50.880">
    <property type="match status" value="1"/>
</dbReference>
<dbReference type="PANTHER" id="PTHR43235:SF1">
    <property type="entry name" value="GLUTAMINE AMIDOTRANSFERASE PB2B2.05-RELATED"/>
    <property type="match status" value="1"/>
</dbReference>
<dbReference type="SUPFAM" id="SSF52317">
    <property type="entry name" value="Class I glutamine amidotransferase-like"/>
    <property type="match status" value="1"/>
</dbReference>
<dbReference type="Pfam" id="PF07722">
    <property type="entry name" value="Peptidase_C26"/>
    <property type="match status" value="1"/>
</dbReference>
<dbReference type="PANTHER" id="PTHR43235">
    <property type="entry name" value="GLUTAMINE AMIDOTRANSFERASE PB2B2.05-RELATED"/>
    <property type="match status" value="1"/>
</dbReference>
<dbReference type="InterPro" id="IPR029062">
    <property type="entry name" value="Class_I_gatase-like"/>
</dbReference>
<dbReference type="GO" id="GO:0016740">
    <property type="term" value="F:transferase activity"/>
    <property type="evidence" value="ECO:0007669"/>
    <property type="project" value="UniProtKB-KW"/>
</dbReference>
<keyword evidence="1" id="KW-0315">Glutamine amidotransferase</keyword>
<organism evidence="1 2">
    <name type="scientific">Geomicrobium halophilum</name>
    <dbReference type="NCBI Taxonomy" id="549000"/>
    <lineage>
        <taxon>Bacteria</taxon>
        <taxon>Bacillati</taxon>
        <taxon>Bacillota</taxon>
        <taxon>Bacilli</taxon>
        <taxon>Bacillales</taxon>
        <taxon>Geomicrobium</taxon>
    </lineage>
</organism>
<dbReference type="GO" id="GO:0005829">
    <property type="term" value="C:cytosol"/>
    <property type="evidence" value="ECO:0007669"/>
    <property type="project" value="TreeGrafter"/>
</dbReference>
<dbReference type="PROSITE" id="PS51273">
    <property type="entry name" value="GATASE_TYPE_1"/>
    <property type="match status" value="1"/>
</dbReference>
<dbReference type="FunFam" id="3.40.50.880:FF:000030">
    <property type="entry name" value="Gamma-glutamyl-gamma-aminobutyrate hydrolase PuuD"/>
    <property type="match status" value="1"/>
</dbReference>
<sequence length="234" mass="26145">MEPIIGITTNLRDEQMISLHQDNVTSILQSGGVPFVLPNVLQTEKIEKMVEAIDGLLVTGGGDIDPTLFGEEPHPELREISPLRDRFEMEIIQACLDKDIPILALCRGCQMLNIAAGGDMYQDIYTQKTNQLLQHQQRAPRSHGSHYIEVNEGSKLAKIVESTRYKVNSFHHQAVRSMAEGFKVVGTASDGVIEAFESERHSFVIGVEWHPENMAIAEDVYSKRLFNAFVKAAQ</sequence>
<reference evidence="1 2" key="1">
    <citation type="submission" date="2020-08" db="EMBL/GenBank/DDBJ databases">
        <title>Genomic Encyclopedia of Type Strains, Phase IV (KMG-IV): sequencing the most valuable type-strain genomes for metagenomic binning, comparative biology and taxonomic classification.</title>
        <authorList>
            <person name="Goeker M."/>
        </authorList>
    </citation>
    <scope>NUCLEOTIDE SEQUENCE [LARGE SCALE GENOMIC DNA]</scope>
    <source>
        <strain evidence="1 2">DSM 21769</strain>
    </source>
</reference>
<keyword evidence="1" id="KW-0808">Transferase</keyword>
<proteinExistence type="predicted"/>
<dbReference type="InterPro" id="IPR044668">
    <property type="entry name" value="PuuD-like"/>
</dbReference>
<dbReference type="CDD" id="cd01745">
    <property type="entry name" value="GATase1_2"/>
    <property type="match status" value="1"/>
</dbReference>